<name>A0A2J7ZSX6_9CHLO</name>
<dbReference type="Proteomes" id="UP000236333">
    <property type="component" value="Unassembled WGS sequence"/>
</dbReference>
<dbReference type="CDD" id="cd00158">
    <property type="entry name" value="RHOD"/>
    <property type="match status" value="1"/>
</dbReference>
<comment type="caution">
    <text evidence="3">The sequence shown here is derived from an EMBL/GenBank/DDBJ whole genome shotgun (WGS) entry which is preliminary data.</text>
</comment>
<dbReference type="AlphaFoldDB" id="A0A2J7ZSX6"/>
<dbReference type="Pfam" id="PF00581">
    <property type="entry name" value="Rhodanese"/>
    <property type="match status" value="1"/>
</dbReference>
<sequence length="270" mass="29524">MPSRPLQHTSQRRLEPQHNQRYLAVPGTLRHPPPLGPPQRWAAGARMAVGSSPGGDTEEAARSKLESLYEGFKRSFAEVPDVEVQELHGWLQDAASRDTLLLVDVRTQPEQQVSMLPGPHTLTQQQFEERGPEAFRGRRIICYCTAGYRSGMYARRLRSEYGLDAANLRGSILAWTQAGLPLADPQQPPAGAGAAVTTTRVHVFSRDWALQGPGYTPVMFRRPLLQLLLHSLGGWWRAAVRGWRGPVRSGAAVDGATPGTGSGRRGPEGG</sequence>
<organism evidence="3 4">
    <name type="scientific">Tetrabaena socialis</name>
    <dbReference type="NCBI Taxonomy" id="47790"/>
    <lineage>
        <taxon>Eukaryota</taxon>
        <taxon>Viridiplantae</taxon>
        <taxon>Chlorophyta</taxon>
        <taxon>core chlorophytes</taxon>
        <taxon>Chlorophyceae</taxon>
        <taxon>CS clade</taxon>
        <taxon>Chlamydomonadales</taxon>
        <taxon>Tetrabaenaceae</taxon>
        <taxon>Tetrabaena</taxon>
    </lineage>
</organism>
<dbReference type="EMBL" id="PGGS01000512">
    <property type="protein sequence ID" value="PNH03371.1"/>
    <property type="molecule type" value="Genomic_DNA"/>
</dbReference>
<protein>
    <recommendedName>
        <fullName evidence="2">Rhodanese domain-containing protein</fullName>
    </recommendedName>
</protein>
<feature type="domain" description="Rhodanese" evidence="2">
    <location>
        <begin position="96"/>
        <end position="184"/>
    </location>
</feature>
<dbReference type="PROSITE" id="PS50206">
    <property type="entry name" value="RHODANESE_3"/>
    <property type="match status" value="1"/>
</dbReference>
<dbReference type="InterPro" id="IPR001763">
    <property type="entry name" value="Rhodanese-like_dom"/>
</dbReference>
<gene>
    <name evidence="3" type="ORF">TSOC_010597</name>
</gene>
<evidence type="ECO:0000313" key="4">
    <source>
        <dbReference type="Proteomes" id="UP000236333"/>
    </source>
</evidence>
<dbReference type="InterPro" id="IPR036873">
    <property type="entry name" value="Rhodanese-like_dom_sf"/>
</dbReference>
<feature type="region of interest" description="Disordered" evidence="1">
    <location>
        <begin position="248"/>
        <end position="270"/>
    </location>
</feature>
<evidence type="ECO:0000256" key="1">
    <source>
        <dbReference type="SAM" id="MobiDB-lite"/>
    </source>
</evidence>
<evidence type="ECO:0000313" key="3">
    <source>
        <dbReference type="EMBL" id="PNH03371.1"/>
    </source>
</evidence>
<accession>A0A2J7ZSX6</accession>
<dbReference type="OrthoDB" id="566238at2759"/>
<dbReference type="Gene3D" id="3.40.250.10">
    <property type="entry name" value="Rhodanese-like domain"/>
    <property type="match status" value="1"/>
</dbReference>
<keyword evidence="4" id="KW-1185">Reference proteome</keyword>
<dbReference type="SUPFAM" id="SSF52821">
    <property type="entry name" value="Rhodanese/Cell cycle control phosphatase"/>
    <property type="match status" value="1"/>
</dbReference>
<reference evidence="3 4" key="1">
    <citation type="journal article" date="2017" name="Mol. Biol. Evol.">
        <title>The 4-celled Tetrabaena socialis nuclear genome reveals the essential components for genetic control of cell number at the origin of multicellularity in the volvocine lineage.</title>
        <authorList>
            <person name="Featherston J."/>
            <person name="Arakaki Y."/>
            <person name="Hanschen E.R."/>
            <person name="Ferris P.J."/>
            <person name="Michod R.E."/>
            <person name="Olson B.J.S.C."/>
            <person name="Nozaki H."/>
            <person name="Durand P.M."/>
        </authorList>
    </citation>
    <scope>NUCLEOTIDE SEQUENCE [LARGE SCALE GENOMIC DNA]</scope>
    <source>
        <strain evidence="3 4">NIES-571</strain>
    </source>
</reference>
<dbReference type="SMART" id="SM00450">
    <property type="entry name" value="RHOD"/>
    <property type="match status" value="1"/>
</dbReference>
<evidence type="ECO:0000259" key="2">
    <source>
        <dbReference type="PROSITE" id="PS50206"/>
    </source>
</evidence>
<proteinExistence type="predicted"/>